<sequence>MIRLRNTRSFKVSPRGGHSLSLLWHSSPSESGRFWGELCLFKHTSSFPYNVLCCFFRGVRPHATWDSSTFHLLFIVISMEESSSAFGSGPSSGGRETVTHASGIPAVAALEGYHSEATVVGPMSREGGSLVSTSGQGCRRRQNRVQVAVAEIKQLRARAAHFEEAWEESEARASRLASADVGASANIGARARILAFQEEHERLRRRFGMEVVWMGTELWSRFLPKEVSPTLEMNFQDRIRLSRKLVSLEDSNFHINLLDS</sequence>
<protein>
    <submittedName>
        <fullName evidence="2">Uncharacterized protein</fullName>
    </submittedName>
</protein>
<dbReference type="EMBL" id="BSYO01000006">
    <property type="protein sequence ID" value="GMH06391.1"/>
    <property type="molecule type" value="Genomic_DNA"/>
</dbReference>
<feature type="coiled-coil region" evidence="1">
    <location>
        <begin position="145"/>
        <end position="172"/>
    </location>
</feature>
<keyword evidence="1" id="KW-0175">Coiled coil</keyword>
<dbReference type="AlphaFoldDB" id="A0AAD3XJ90"/>
<accession>A0AAD3XJ90</accession>
<keyword evidence="3" id="KW-1185">Reference proteome</keyword>
<dbReference type="Proteomes" id="UP001279734">
    <property type="component" value="Unassembled WGS sequence"/>
</dbReference>
<evidence type="ECO:0000256" key="1">
    <source>
        <dbReference type="SAM" id="Coils"/>
    </source>
</evidence>
<evidence type="ECO:0000313" key="2">
    <source>
        <dbReference type="EMBL" id="GMH06391.1"/>
    </source>
</evidence>
<proteinExistence type="predicted"/>
<evidence type="ECO:0000313" key="3">
    <source>
        <dbReference type="Proteomes" id="UP001279734"/>
    </source>
</evidence>
<organism evidence="2 3">
    <name type="scientific">Nepenthes gracilis</name>
    <name type="common">Slender pitcher plant</name>
    <dbReference type="NCBI Taxonomy" id="150966"/>
    <lineage>
        <taxon>Eukaryota</taxon>
        <taxon>Viridiplantae</taxon>
        <taxon>Streptophyta</taxon>
        <taxon>Embryophyta</taxon>
        <taxon>Tracheophyta</taxon>
        <taxon>Spermatophyta</taxon>
        <taxon>Magnoliopsida</taxon>
        <taxon>eudicotyledons</taxon>
        <taxon>Gunneridae</taxon>
        <taxon>Pentapetalae</taxon>
        <taxon>Caryophyllales</taxon>
        <taxon>Nepenthaceae</taxon>
        <taxon>Nepenthes</taxon>
    </lineage>
</organism>
<gene>
    <name evidence="2" type="ORF">Nepgr_008231</name>
</gene>
<name>A0AAD3XJ90_NEPGR</name>
<comment type="caution">
    <text evidence="2">The sequence shown here is derived from an EMBL/GenBank/DDBJ whole genome shotgun (WGS) entry which is preliminary data.</text>
</comment>
<reference evidence="2" key="1">
    <citation type="submission" date="2023-05" db="EMBL/GenBank/DDBJ databases">
        <title>Nepenthes gracilis genome sequencing.</title>
        <authorList>
            <person name="Fukushima K."/>
        </authorList>
    </citation>
    <scope>NUCLEOTIDE SEQUENCE</scope>
    <source>
        <strain evidence="2">SING2019-196</strain>
    </source>
</reference>